<dbReference type="RefSeq" id="XP_062774233.1">
    <property type="nucleotide sequence ID" value="XM_062918182.1"/>
</dbReference>
<organism evidence="2 3">
    <name type="scientific">Colletotrichum destructivum</name>
    <dbReference type="NCBI Taxonomy" id="34406"/>
    <lineage>
        <taxon>Eukaryota</taxon>
        <taxon>Fungi</taxon>
        <taxon>Dikarya</taxon>
        <taxon>Ascomycota</taxon>
        <taxon>Pezizomycotina</taxon>
        <taxon>Sordariomycetes</taxon>
        <taxon>Hypocreomycetidae</taxon>
        <taxon>Glomerellales</taxon>
        <taxon>Glomerellaceae</taxon>
        <taxon>Colletotrichum</taxon>
        <taxon>Colletotrichum destructivum species complex</taxon>
    </lineage>
</organism>
<evidence type="ECO:0000313" key="2">
    <source>
        <dbReference type="EMBL" id="WQF77009.1"/>
    </source>
</evidence>
<dbReference type="GeneID" id="87938526"/>
<name>A0AAX4I1B9_9PEZI</name>
<sequence>MPDEAFHELDPDGDVVLTLRNPNAPFADWNMSAEASFHKLNLRSVLFWSDWDQPISSEREPEKDETFWAAISTANKKEKDIDDVAQSKKTKKKKMKRMAKKTAQESSQSLDHGISLATEHATEHATDSEALAVGPPSVDDSEQVTMPVPLKFCTSTDGESPNHKTPLQDDVVLEPEVSFLVSSRHLSLASDYFKTQLSSRWRKATTIRLDGRCQFDASDWDVDALLLLLRIIHGRTKEIPRRVDLETLAKVAVLIDYYKCHDAIAFFSDMWVEALKPQLPSECNRELVLWLSISIILQQDTVFQAVTKTAVQKSKGPIPTLELPIPPRLVEAIDWRRQDGINSISKVLANLLSSLCRGSAGCSFECSAFLLGSLTKNMRDHQLLYPTPQEPYLGYELAAVEEGLREFRSTSGYSPGFYHKCSCNLTQMIEGRLYPGINRSKEGFGLSDPDVELVQFCS</sequence>
<reference evidence="3" key="1">
    <citation type="journal article" date="2023" name="bioRxiv">
        <title>Complete genome of the Medicago anthracnose fungus, Colletotrichum destructivum, reveals a mini-chromosome-like region within a core chromosome.</title>
        <authorList>
            <person name="Lapalu N."/>
            <person name="Simon A."/>
            <person name="Lu A."/>
            <person name="Plaumann P.-L."/>
            <person name="Amselem J."/>
            <person name="Pigne S."/>
            <person name="Auger A."/>
            <person name="Koch C."/>
            <person name="Dallery J.-F."/>
            <person name="O'Connell R.J."/>
        </authorList>
    </citation>
    <scope>NUCLEOTIDE SEQUENCE [LARGE SCALE GENOMIC DNA]</scope>
    <source>
        <strain evidence="3">CBS 520.97</strain>
    </source>
</reference>
<evidence type="ECO:0000256" key="1">
    <source>
        <dbReference type="SAM" id="MobiDB-lite"/>
    </source>
</evidence>
<feature type="compositionally biased region" description="Basic residues" evidence="1">
    <location>
        <begin position="88"/>
        <end position="100"/>
    </location>
</feature>
<dbReference type="EMBL" id="CP137305">
    <property type="protein sequence ID" value="WQF77009.1"/>
    <property type="molecule type" value="Genomic_DNA"/>
</dbReference>
<accession>A0AAX4I1B9</accession>
<dbReference type="KEGG" id="cdet:87938526"/>
<dbReference type="Gene3D" id="3.30.710.10">
    <property type="entry name" value="Potassium Channel Kv1.1, Chain A"/>
    <property type="match status" value="1"/>
</dbReference>
<dbReference type="InterPro" id="IPR011333">
    <property type="entry name" value="SKP1/BTB/POZ_sf"/>
</dbReference>
<feature type="region of interest" description="Disordered" evidence="1">
    <location>
        <begin position="78"/>
        <end position="111"/>
    </location>
</feature>
<feature type="region of interest" description="Disordered" evidence="1">
    <location>
        <begin position="123"/>
        <end position="143"/>
    </location>
</feature>
<dbReference type="Proteomes" id="UP001322277">
    <property type="component" value="Chromosome 1"/>
</dbReference>
<keyword evidence="3" id="KW-1185">Reference proteome</keyword>
<protein>
    <submittedName>
        <fullName evidence="2">SKP1/BTB/POZ domain superfamily protein</fullName>
    </submittedName>
</protein>
<gene>
    <name evidence="2" type="ORF">CDEST_02023</name>
</gene>
<dbReference type="AlphaFoldDB" id="A0AAX4I1B9"/>
<proteinExistence type="predicted"/>
<evidence type="ECO:0000313" key="3">
    <source>
        <dbReference type="Proteomes" id="UP001322277"/>
    </source>
</evidence>